<protein>
    <submittedName>
        <fullName evidence="2">Uncharacterized protein</fullName>
    </submittedName>
</protein>
<evidence type="ECO:0000256" key="1">
    <source>
        <dbReference type="SAM" id="MobiDB-lite"/>
    </source>
</evidence>
<dbReference type="Gene3D" id="3.30.420.10">
    <property type="entry name" value="Ribonuclease H-like superfamily/Ribonuclease H"/>
    <property type="match status" value="1"/>
</dbReference>
<sequence length="648" mass="73350">MSRQYEFSNVEYLAMVQLYAIANYNLEKARRLYSQPEHLNTLRLRGIESPQISSTPTILAATQRLLDYGQFRAPTHAQGQGRLNYYSPEFEEDVLEYFERDPRRSTRMAAREFDVSQTFVWKILHTQGLHPYHFRKAHVINNTDAPARIAFCQWLLNNTNANILWTDESLFTRVGLYNVHNEHYWDLINPHLIRENHHQVRFSVNVWAGIINDQLIGPIFIEGHLTGNSYLEMLRTVISELVDDVPLAYSRVETLKKCVNILEYRRSKPVIRKSRGAYDNLELSRESSLNDLYHAQCYKLFTAIKIPRDFQYLQDQSVVEHDNAPEVSGNSSESSESSETHAPVSGECSEAHGTVDSLSTEVAGFEDSNNSFSTNEPVAHEDSASQTCFICQKQRKRHHGREVRLAVNRLKTIESLKNAASEQNDVQMLEKLSSFSDDTKIPYHKCCKNQYLRDIYKDDNSEFSKKKKVTNTAYTILCEMLEETVVKNSESFPAAAKGRDECSAFGVLVAKKLRRLSKERRDIMMAKIHQLFIDEHVYNFSLSNYPSSRPNYAATMLSYTPSSPQINIASPSAVVSSPEVAFSSDMASRNSATSHPNSAATVLSYTPSPPQIKIASPPVVASSPDVAFSSDMASFNSATSHSNSAVTM</sequence>
<dbReference type="EMBL" id="CAKOGL010000023">
    <property type="protein sequence ID" value="CAH2100857.1"/>
    <property type="molecule type" value="Genomic_DNA"/>
</dbReference>
<evidence type="ECO:0000313" key="2">
    <source>
        <dbReference type="EMBL" id="CAH2100857.1"/>
    </source>
</evidence>
<dbReference type="InterPro" id="IPR036397">
    <property type="entry name" value="RNaseH_sf"/>
</dbReference>
<proteinExistence type="predicted"/>
<dbReference type="Proteomes" id="UP001153954">
    <property type="component" value="Unassembled WGS sequence"/>
</dbReference>
<dbReference type="PANTHER" id="PTHR47326:SF1">
    <property type="entry name" value="HTH PSQ-TYPE DOMAIN-CONTAINING PROTEIN"/>
    <property type="match status" value="1"/>
</dbReference>
<gene>
    <name evidence="2" type="ORF">EEDITHA_LOCUS15671</name>
</gene>
<keyword evidence="3" id="KW-1185">Reference proteome</keyword>
<reference evidence="2" key="1">
    <citation type="submission" date="2022-03" db="EMBL/GenBank/DDBJ databases">
        <authorList>
            <person name="Tunstrom K."/>
        </authorList>
    </citation>
    <scope>NUCLEOTIDE SEQUENCE</scope>
</reference>
<dbReference type="GO" id="GO:0003676">
    <property type="term" value="F:nucleic acid binding"/>
    <property type="evidence" value="ECO:0007669"/>
    <property type="project" value="InterPro"/>
</dbReference>
<evidence type="ECO:0000313" key="3">
    <source>
        <dbReference type="Proteomes" id="UP001153954"/>
    </source>
</evidence>
<feature type="region of interest" description="Disordered" evidence="1">
    <location>
        <begin position="322"/>
        <end position="351"/>
    </location>
</feature>
<accession>A0AAU9UNU8</accession>
<dbReference type="PANTHER" id="PTHR47326">
    <property type="entry name" value="TRANSPOSABLE ELEMENT TC3 TRANSPOSASE-LIKE PROTEIN"/>
    <property type="match status" value="1"/>
</dbReference>
<organism evidence="2 3">
    <name type="scientific">Euphydryas editha</name>
    <name type="common">Edith's checkerspot</name>
    <dbReference type="NCBI Taxonomy" id="104508"/>
    <lineage>
        <taxon>Eukaryota</taxon>
        <taxon>Metazoa</taxon>
        <taxon>Ecdysozoa</taxon>
        <taxon>Arthropoda</taxon>
        <taxon>Hexapoda</taxon>
        <taxon>Insecta</taxon>
        <taxon>Pterygota</taxon>
        <taxon>Neoptera</taxon>
        <taxon>Endopterygota</taxon>
        <taxon>Lepidoptera</taxon>
        <taxon>Glossata</taxon>
        <taxon>Ditrysia</taxon>
        <taxon>Papilionoidea</taxon>
        <taxon>Nymphalidae</taxon>
        <taxon>Nymphalinae</taxon>
        <taxon>Euphydryas</taxon>
    </lineage>
</organism>
<comment type="caution">
    <text evidence="2">The sequence shown here is derived from an EMBL/GenBank/DDBJ whole genome shotgun (WGS) entry which is preliminary data.</text>
</comment>
<dbReference type="AlphaFoldDB" id="A0AAU9UNU8"/>
<name>A0AAU9UNU8_EUPED</name>